<organism evidence="4 5">
    <name type="scientific">Tetradesmus obliquus</name>
    <name type="common">Green alga</name>
    <name type="synonym">Acutodesmus obliquus</name>
    <dbReference type="NCBI Taxonomy" id="3088"/>
    <lineage>
        <taxon>Eukaryota</taxon>
        <taxon>Viridiplantae</taxon>
        <taxon>Chlorophyta</taxon>
        <taxon>core chlorophytes</taxon>
        <taxon>Chlorophyceae</taxon>
        <taxon>CS clade</taxon>
        <taxon>Sphaeropleales</taxon>
        <taxon>Scenedesmaceae</taxon>
        <taxon>Tetradesmus</taxon>
    </lineage>
</organism>
<dbReference type="InterPro" id="IPR029787">
    <property type="entry name" value="Nucleotide_cyclase"/>
</dbReference>
<proteinExistence type="predicted"/>
<evidence type="ECO:0000313" key="4">
    <source>
        <dbReference type="EMBL" id="WIA17584.1"/>
    </source>
</evidence>
<accession>A0ABY8U924</accession>
<keyword evidence="5" id="KW-1185">Reference proteome</keyword>
<dbReference type="Gene3D" id="3.30.70.1230">
    <property type="entry name" value="Nucleotide cyclase"/>
    <property type="match status" value="2"/>
</dbReference>
<dbReference type="InterPro" id="IPR050697">
    <property type="entry name" value="Adenylyl/Guanylyl_Cyclase_3/4"/>
</dbReference>
<dbReference type="Proteomes" id="UP001244341">
    <property type="component" value="Chromosome 8b"/>
</dbReference>
<feature type="region of interest" description="Disordered" evidence="2">
    <location>
        <begin position="521"/>
        <end position="610"/>
    </location>
</feature>
<feature type="compositionally biased region" description="Low complexity" evidence="2">
    <location>
        <begin position="583"/>
        <end position="605"/>
    </location>
</feature>
<reference evidence="4 5" key="1">
    <citation type="submission" date="2023-05" db="EMBL/GenBank/DDBJ databases">
        <title>A 100% complete, gapless, phased diploid assembly of the Scenedesmus obliquus UTEX 3031 genome.</title>
        <authorList>
            <person name="Biondi T.C."/>
            <person name="Hanschen E.R."/>
            <person name="Kwon T."/>
            <person name="Eng W."/>
            <person name="Kruse C.P.S."/>
            <person name="Koehler S.I."/>
            <person name="Kunde Y."/>
            <person name="Gleasner C.D."/>
            <person name="You Mak K.T."/>
            <person name="Polle J."/>
            <person name="Hovde B.T."/>
            <person name="Starkenburg S.R."/>
        </authorList>
    </citation>
    <scope>NUCLEOTIDE SEQUENCE [LARGE SCALE GENOMIC DNA]</scope>
    <source>
        <strain evidence="4 5">DOE0152z</strain>
    </source>
</reference>
<dbReference type="PANTHER" id="PTHR43081:SF1">
    <property type="entry name" value="ADENYLATE CYCLASE, TERMINAL-DIFFERENTIATION SPECIFIC"/>
    <property type="match status" value="1"/>
</dbReference>
<feature type="region of interest" description="Disordered" evidence="2">
    <location>
        <begin position="1153"/>
        <end position="1184"/>
    </location>
</feature>
<protein>
    <recommendedName>
        <fullName evidence="3">Guanylate cyclase domain-containing protein</fullName>
    </recommendedName>
</protein>
<dbReference type="InterPro" id="IPR001054">
    <property type="entry name" value="A/G_cyclase"/>
</dbReference>
<dbReference type="SUPFAM" id="SSF55073">
    <property type="entry name" value="Nucleotide cyclase"/>
    <property type="match status" value="2"/>
</dbReference>
<evidence type="ECO:0000259" key="3">
    <source>
        <dbReference type="PROSITE" id="PS50125"/>
    </source>
</evidence>
<feature type="domain" description="Guanylate cyclase" evidence="3">
    <location>
        <begin position="903"/>
        <end position="941"/>
    </location>
</feature>
<name>A0ABY8U924_TETOB</name>
<dbReference type="Pfam" id="PF00211">
    <property type="entry name" value="Guanylate_cyc"/>
    <property type="match status" value="1"/>
</dbReference>
<dbReference type="InterPro" id="IPR032675">
    <property type="entry name" value="LRR_dom_sf"/>
</dbReference>
<feature type="compositionally biased region" description="Low complexity" evidence="2">
    <location>
        <begin position="1121"/>
        <end position="1138"/>
    </location>
</feature>
<evidence type="ECO:0000256" key="2">
    <source>
        <dbReference type="SAM" id="MobiDB-lite"/>
    </source>
</evidence>
<dbReference type="SUPFAM" id="SSF52058">
    <property type="entry name" value="L domain-like"/>
    <property type="match status" value="1"/>
</dbReference>
<feature type="compositionally biased region" description="Low complexity" evidence="2">
    <location>
        <begin position="531"/>
        <end position="543"/>
    </location>
</feature>
<dbReference type="SMART" id="SM00044">
    <property type="entry name" value="CYCc"/>
    <property type="match status" value="1"/>
</dbReference>
<dbReference type="Gene3D" id="3.80.10.10">
    <property type="entry name" value="Ribonuclease Inhibitor"/>
    <property type="match status" value="1"/>
</dbReference>
<sequence>MLLLFIISFGYAGAQHTPADGQYFQAADDLPEQRQALLDILQAVGMSSDIAYANSSLAGLGYPGMSQWAAANVSYCLWWGVTCCGQTLTEELAICEAASGSWYSISALELPAVGLKGTMPDVFALLPDLQVLDISYNRGLQGTLPNSLGKLPFLWQINIEGTQMACNATTEQPQPCPLPAWLQQQPNTFYYDHSGLECPVITFTAQRQKADKLARVYRGAPQPEVIISDLYYDRTDCLLSVPGQPGMLGESDNGSLSQAVLVIVILVPSLAVSVGLVLLSVALMRYLRYLKRSHDAIHLTEAWKRRNAPGIISDGNDRVLREVTLVVTDVEGSTELWEWDYAVMTLAQEVHDSVMRSLIGRYCGYEVTTEGDSFTIAFHDAFDAVCWSLAMQQAMLEADWPQALLSHEKAGVVYSSAADSSRPGQLLFRGLRVRVAVSTGIPSMVYAHELTNTLMYAGPVTDMVAALSDLPAGGQVLLGPHSFSSIASRLAELGVRLMLTEGEAAGAAGVAVLGSSKQQQLDDGRLLPGQAAGSSGSATSGSSRDGPFANGAHLLGQQQQQHSHRLQHQQHSTQRHKHGSHQTELPGSTAAAAAGSAASPHGAAGDAHHADEAAAAAGGGWLHWLWPASQTRGRSVDAISTSSALPFAARLFSSSTGSGNRLAGTSSVELQDLEAAAAAPGGTKPMDTSTLAVATLLKSGASPAAAAAAAIQDNEHIPMVIDLGSHWMDGLGSSAVLGSPAIALQGVRLTQIVTRRLAPRAVHFPALATQRQIYPSYFQAPSAADALLPDGLVFKREILPVVTVAFCAPEGMRALEASCGRAAKQAREMFCSAVRTSLSACRGYECQEKDGIFMLAFGDTGDALEWGCLLHMVLMCVHWAPEVLASAVGREVYGEHGELLFRGIRARVGIYKGSITRIIPHRATGRADYFGPPVNRAARFLAASAPGQILAERGLVEECMAAWGAADKLNSTGQVSGPEGLTGALPLEALPALRLGKMNKAQQSFILQAISNQQAQRSAAPQRVPLHIQLHDQGTWTFKGISGAHPVVLLLPSRLAGRLAHTPAKKSSKAVCVQPAQGLLAELWVEVVNLDTILLDPGVLLSAGGVAAAAAGGMTSGGGAATPTAGGASTHGAAASTGAVGGGSAHAGAAAAAAVWPAQQQQQDREHAAAGGPASSVLGPTGGY</sequence>
<dbReference type="PANTHER" id="PTHR43081">
    <property type="entry name" value="ADENYLATE CYCLASE, TERMINAL-DIFFERENTIATION SPECIFIC-RELATED"/>
    <property type="match status" value="1"/>
</dbReference>
<dbReference type="EMBL" id="CP126215">
    <property type="protein sequence ID" value="WIA17584.1"/>
    <property type="molecule type" value="Genomic_DNA"/>
</dbReference>
<evidence type="ECO:0000256" key="1">
    <source>
        <dbReference type="ARBA" id="ARBA00004430"/>
    </source>
</evidence>
<evidence type="ECO:0000313" key="5">
    <source>
        <dbReference type="Proteomes" id="UP001244341"/>
    </source>
</evidence>
<dbReference type="PROSITE" id="PS50125">
    <property type="entry name" value="GUANYLATE_CYCLASE_2"/>
    <property type="match status" value="1"/>
</dbReference>
<comment type="subcellular location">
    <subcellularLocation>
        <location evidence="1">Cytoplasm</location>
        <location evidence="1">Cytoskeleton</location>
        <location evidence="1">Cilium axoneme</location>
    </subcellularLocation>
</comment>
<gene>
    <name evidence="4" type="ORF">OEZ85_014409</name>
</gene>
<feature type="region of interest" description="Disordered" evidence="2">
    <location>
        <begin position="1112"/>
        <end position="1140"/>
    </location>
</feature>
<feature type="compositionally biased region" description="Basic residues" evidence="2">
    <location>
        <begin position="562"/>
        <end position="580"/>
    </location>
</feature>